<name>A0ABS5KWN6_9ACTN</name>
<sequence length="462" mass="49569">MTTAVIPATGLEPAPGLDSRLLDAEPLLPGETGRIDDIPAEVWTRLTTPFDLDQIEKRPQVTCWKCTDNKKNKRPETCDEHPRKARCAVCAQFITPGHIHLDYVGHAGITMRLNEVLTPAGWNWRPMAYTSNRTPLLSDGGMWILLTIGTVTRIGFGDASGKTGPNAIKEIIGDGIRNAGMRLGIATYLWSKSNAAEQLKNLPTEPEEDYATSLTAACDMGELYQVASRLKHAVEAGAVSEALAALLRRAFNDRRATLDSEQQHSPSARLPDDHWETPAMTQPAGTGTAAAPSRHQSDGTDPAAQGPPVGSGLTAIPALADVEMEPPRVRGESEDFFASLNKAKNLDGADRVEARFSDRFNGGAINATLFVDLAIAAATRRAELGGTRPPMSPAAAALAAILARAAQSTRSHKDVERIHALIRHHAAAGNLDDGEAAELMEECKQVYRAVFTRGQDAQLSAA</sequence>
<feature type="region of interest" description="Disordered" evidence="1">
    <location>
        <begin position="257"/>
        <end position="314"/>
    </location>
</feature>
<keyword evidence="3" id="KW-1185">Reference proteome</keyword>
<proteinExistence type="predicted"/>
<dbReference type="EMBL" id="JAAFYZ010000104">
    <property type="protein sequence ID" value="MBS2550468.1"/>
    <property type="molecule type" value="Genomic_DNA"/>
</dbReference>
<protein>
    <submittedName>
        <fullName evidence="2">Uncharacterized protein</fullName>
    </submittedName>
</protein>
<evidence type="ECO:0000256" key="1">
    <source>
        <dbReference type="SAM" id="MobiDB-lite"/>
    </source>
</evidence>
<feature type="compositionally biased region" description="Low complexity" evidence="1">
    <location>
        <begin position="277"/>
        <end position="292"/>
    </location>
</feature>
<evidence type="ECO:0000313" key="3">
    <source>
        <dbReference type="Proteomes" id="UP000730482"/>
    </source>
</evidence>
<reference evidence="2 3" key="1">
    <citation type="submission" date="2020-02" db="EMBL/GenBank/DDBJ databases">
        <title>Acidophilic actinobacteria isolated from forest soil.</title>
        <authorList>
            <person name="Golinska P."/>
        </authorList>
    </citation>
    <scope>NUCLEOTIDE SEQUENCE [LARGE SCALE GENOMIC DNA]</scope>
    <source>
        <strain evidence="2 3">NL8</strain>
    </source>
</reference>
<evidence type="ECO:0000313" key="2">
    <source>
        <dbReference type="EMBL" id="MBS2550468.1"/>
    </source>
</evidence>
<gene>
    <name evidence="2" type="ORF">KGQ19_26715</name>
</gene>
<organism evidence="2 3">
    <name type="scientific">Catenulispora pinistramenti</name>
    <dbReference type="NCBI Taxonomy" id="2705254"/>
    <lineage>
        <taxon>Bacteria</taxon>
        <taxon>Bacillati</taxon>
        <taxon>Actinomycetota</taxon>
        <taxon>Actinomycetes</taxon>
        <taxon>Catenulisporales</taxon>
        <taxon>Catenulisporaceae</taxon>
        <taxon>Catenulispora</taxon>
    </lineage>
</organism>
<dbReference type="RefSeq" id="WP_212013325.1">
    <property type="nucleotide sequence ID" value="NZ_JAAFYZ010000104.1"/>
</dbReference>
<dbReference type="Proteomes" id="UP000730482">
    <property type="component" value="Unassembled WGS sequence"/>
</dbReference>
<accession>A0ABS5KWN6</accession>
<comment type="caution">
    <text evidence="2">The sequence shown here is derived from an EMBL/GenBank/DDBJ whole genome shotgun (WGS) entry which is preliminary data.</text>
</comment>